<evidence type="ECO:0000313" key="2">
    <source>
        <dbReference type="Proteomes" id="UP001497480"/>
    </source>
</evidence>
<reference evidence="1 2" key="1">
    <citation type="submission" date="2024-03" db="EMBL/GenBank/DDBJ databases">
        <authorList>
            <person name="Martinez-Hernandez J."/>
        </authorList>
    </citation>
    <scope>NUCLEOTIDE SEQUENCE [LARGE SCALE GENOMIC DNA]</scope>
</reference>
<name>A0AAV1WWE8_LUPLU</name>
<gene>
    <name evidence="1" type="ORF">LLUT_LOCUS14790</name>
</gene>
<evidence type="ECO:0000313" key="1">
    <source>
        <dbReference type="EMBL" id="CAL0313730.1"/>
    </source>
</evidence>
<dbReference type="EMBL" id="CAXHTB010000010">
    <property type="protein sequence ID" value="CAL0313730.1"/>
    <property type="molecule type" value="Genomic_DNA"/>
</dbReference>
<sequence length="124" mass="14192">MVVALIVCCVLLGGIFIFLSFVWYHRHKILRCSSSKSKGTIEAANGETLNPIDAKLYYSRMTNKKSPVAIFDFWLLEVATNCFCKSNIMGESGFRIVYRSDFDQHFKAAGRKQIVMLIENLRMK</sequence>
<accession>A0AAV1WWE8</accession>
<dbReference type="Proteomes" id="UP001497480">
    <property type="component" value="Unassembled WGS sequence"/>
</dbReference>
<protein>
    <submittedName>
        <fullName evidence="1">Uncharacterized protein</fullName>
    </submittedName>
</protein>
<dbReference type="AlphaFoldDB" id="A0AAV1WWE8"/>
<organism evidence="1 2">
    <name type="scientific">Lupinus luteus</name>
    <name type="common">European yellow lupine</name>
    <dbReference type="NCBI Taxonomy" id="3873"/>
    <lineage>
        <taxon>Eukaryota</taxon>
        <taxon>Viridiplantae</taxon>
        <taxon>Streptophyta</taxon>
        <taxon>Embryophyta</taxon>
        <taxon>Tracheophyta</taxon>
        <taxon>Spermatophyta</taxon>
        <taxon>Magnoliopsida</taxon>
        <taxon>eudicotyledons</taxon>
        <taxon>Gunneridae</taxon>
        <taxon>Pentapetalae</taxon>
        <taxon>rosids</taxon>
        <taxon>fabids</taxon>
        <taxon>Fabales</taxon>
        <taxon>Fabaceae</taxon>
        <taxon>Papilionoideae</taxon>
        <taxon>50 kb inversion clade</taxon>
        <taxon>genistoids sensu lato</taxon>
        <taxon>core genistoids</taxon>
        <taxon>Genisteae</taxon>
        <taxon>Lupinus</taxon>
    </lineage>
</organism>
<comment type="caution">
    <text evidence="1">The sequence shown here is derived from an EMBL/GenBank/DDBJ whole genome shotgun (WGS) entry which is preliminary data.</text>
</comment>
<keyword evidence="2" id="KW-1185">Reference proteome</keyword>
<proteinExistence type="predicted"/>